<dbReference type="Proteomes" id="UP000199200">
    <property type="component" value="Unassembled WGS sequence"/>
</dbReference>
<keyword evidence="1" id="KW-0540">Nuclease</keyword>
<dbReference type="InterPro" id="IPR042173">
    <property type="entry name" value="RNase_J_2"/>
</dbReference>
<dbReference type="GO" id="GO:0003723">
    <property type="term" value="F:RNA binding"/>
    <property type="evidence" value="ECO:0007669"/>
    <property type="project" value="UniProtKB-KW"/>
</dbReference>
<dbReference type="STRING" id="426757.SAMN04488127_0005"/>
<sequence>MTRYRFWGGLDTIGGNIVEILTEQARVICDFGLSFTGDPSENTEERSLTEQLIIDGSLPAIPGLYDTEGFLSGATGSETDEFPESAIFISHLHLDHMGGLPHLPEGTNVYLSREAFRLYNMLVELGEEQPAKVSLHPVDDGETIEIGDIRVTFKPSDHDTPGSSALFIETDDLRMIHSGDLRLTGSEPGKVICWVKEAEEWQPDVLLLEGTSFSSGRSGNPSASPATEEALIESLENLLQSESEDIIIINPYIRNIERMKEVAEAVERNGRTMVFEETYAKVLASFHLDLQLTVLEETVGEGEPAGKTVTLNEVSKKPGRYVLQSSYPNIRFLEAFDKGIYCHSNGEPLGSYDSRFADMMQHLDQHRFSFMDLGTSGHASQADLLAIAEVIGAGVTVPWHTLRPEVFHQELQLIGVPPILPEAQIWYGKEKAEEGAELPVHTY</sequence>
<keyword evidence="2" id="KW-0694">RNA-binding</keyword>
<dbReference type="GO" id="GO:0004527">
    <property type="term" value="F:exonuclease activity"/>
    <property type="evidence" value="ECO:0007669"/>
    <property type="project" value="UniProtKB-KW"/>
</dbReference>
<gene>
    <name evidence="4" type="ORF">SAMN04488127_0005</name>
</gene>
<dbReference type="Gene3D" id="3.40.50.10710">
    <property type="entry name" value="Metallo-hydrolase/oxidoreductase"/>
    <property type="match status" value="1"/>
</dbReference>
<feature type="domain" description="Metallo-beta-lactamase" evidence="3">
    <location>
        <begin position="14"/>
        <end position="217"/>
    </location>
</feature>
<proteinExistence type="predicted"/>
<protein>
    <submittedName>
        <fullName evidence="4">Ribonuclease J</fullName>
    </submittedName>
</protein>
<dbReference type="Pfam" id="PF00753">
    <property type="entry name" value="Lactamase_B"/>
    <property type="match status" value="1"/>
</dbReference>
<dbReference type="SUPFAM" id="SSF56281">
    <property type="entry name" value="Metallo-hydrolase/oxidoreductase"/>
    <property type="match status" value="1"/>
</dbReference>
<dbReference type="PANTHER" id="PTHR43694:SF1">
    <property type="entry name" value="RIBONUCLEASE J"/>
    <property type="match status" value="1"/>
</dbReference>
<evidence type="ECO:0000313" key="5">
    <source>
        <dbReference type="Proteomes" id="UP000199200"/>
    </source>
</evidence>
<keyword evidence="1" id="KW-0269">Exonuclease</keyword>
<evidence type="ECO:0000256" key="2">
    <source>
        <dbReference type="ARBA" id="ARBA00022884"/>
    </source>
</evidence>
<organism evidence="4 5">
    <name type="scientific">Bhargavaea ginsengi</name>
    <dbReference type="NCBI Taxonomy" id="426757"/>
    <lineage>
        <taxon>Bacteria</taxon>
        <taxon>Bacillati</taxon>
        <taxon>Bacillota</taxon>
        <taxon>Bacilli</taxon>
        <taxon>Bacillales</taxon>
        <taxon>Caryophanaceae</taxon>
        <taxon>Bhargavaea</taxon>
    </lineage>
</organism>
<name>A0A1H6SEL7_9BACL</name>
<dbReference type="RefSeq" id="WP_092048529.1">
    <property type="nucleotide sequence ID" value="NZ_FNZF01000001.1"/>
</dbReference>
<accession>A0A1H6SEL7</accession>
<dbReference type="SMART" id="SM00849">
    <property type="entry name" value="Lactamase_B"/>
    <property type="match status" value="1"/>
</dbReference>
<dbReference type="OrthoDB" id="9803916at2"/>
<dbReference type="InterPro" id="IPR001279">
    <property type="entry name" value="Metallo-B-lactamas"/>
</dbReference>
<dbReference type="PANTHER" id="PTHR43694">
    <property type="entry name" value="RIBONUCLEASE J"/>
    <property type="match status" value="1"/>
</dbReference>
<keyword evidence="1" id="KW-0378">Hydrolase</keyword>
<dbReference type="EMBL" id="FNZF01000001">
    <property type="protein sequence ID" value="SEI62430.1"/>
    <property type="molecule type" value="Genomic_DNA"/>
</dbReference>
<evidence type="ECO:0000313" key="4">
    <source>
        <dbReference type="EMBL" id="SEI62430.1"/>
    </source>
</evidence>
<dbReference type="Gene3D" id="3.60.15.10">
    <property type="entry name" value="Ribonuclease Z/Hydroxyacylglutathione hydrolase-like"/>
    <property type="match status" value="1"/>
</dbReference>
<keyword evidence="5" id="KW-1185">Reference proteome</keyword>
<evidence type="ECO:0000256" key="1">
    <source>
        <dbReference type="ARBA" id="ARBA00022839"/>
    </source>
</evidence>
<dbReference type="InterPro" id="IPR036866">
    <property type="entry name" value="RibonucZ/Hydroxyglut_hydro"/>
</dbReference>
<dbReference type="AlphaFoldDB" id="A0A1H6SEL7"/>
<reference evidence="5" key="1">
    <citation type="submission" date="2016-10" db="EMBL/GenBank/DDBJ databases">
        <authorList>
            <person name="Varghese N."/>
            <person name="Submissions S."/>
        </authorList>
    </citation>
    <scope>NUCLEOTIDE SEQUENCE [LARGE SCALE GENOMIC DNA]</scope>
    <source>
        <strain evidence="5">CGMCC 1.6763</strain>
    </source>
</reference>
<evidence type="ECO:0000259" key="3">
    <source>
        <dbReference type="SMART" id="SM00849"/>
    </source>
</evidence>